<reference evidence="2" key="1">
    <citation type="submission" date="2021-07" db="EMBL/GenBank/DDBJ databases">
        <title>Roseobacter insulae sp. nov., isolated from a tidal flat.</title>
        <authorList>
            <person name="Park S."/>
            <person name="Yoon J.-H."/>
        </authorList>
    </citation>
    <scope>NUCLEOTIDE SEQUENCE</scope>
    <source>
        <strain evidence="2">YSTF-M11</strain>
    </source>
</reference>
<dbReference type="AlphaFoldDB" id="A0A9X1FYT0"/>
<accession>A0A9X1FYT0</accession>
<dbReference type="RefSeq" id="WP_219505178.1">
    <property type="nucleotide sequence ID" value="NZ_JAHXDN010000005.1"/>
</dbReference>
<evidence type="ECO:0000259" key="1">
    <source>
        <dbReference type="Pfam" id="PF03372"/>
    </source>
</evidence>
<proteinExistence type="predicted"/>
<name>A0A9X1FYT0_9RHOB</name>
<dbReference type="Proteomes" id="UP001138661">
    <property type="component" value="Unassembled WGS sequence"/>
</dbReference>
<dbReference type="Pfam" id="PF03372">
    <property type="entry name" value="Exo_endo_phos"/>
    <property type="match status" value="1"/>
</dbReference>
<keyword evidence="2" id="KW-0255">Endonuclease</keyword>
<evidence type="ECO:0000313" key="3">
    <source>
        <dbReference type="Proteomes" id="UP001138661"/>
    </source>
</evidence>
<organism evidence="2 3">
    <name type="scientific">Roseobacter insulae</name>
    <dbReference type="NCBI Taxonomy" id="2859783"/>
    <lineage>
        <taxon>Bacteria</taxon>
        <taxon>Pseudomonadati</taxon>
        <taxon>Pseudomonadota</taxon>
        <taxon>Alphaproteobacteria</taxon>
        <taxon>Rhodobacterales</taxon>
        <taxon>Roseobacteraceae</taxon>
        <taxon>Roseobacter</taxon>
    </lineage>
</organism>
<dbReference type="EMBL" id="JAHXDN010000005">
    <property type="protein sequence ID" value="MBW4709525.1"/>
    <property type="molecule type" value="Genomic_DNA"/>
</dbReference>
<evidence type="ECO:0000313" key="2">
    <source>
        <dbReference type="EMBL" id="MBW4709525.1"/>
    </source>
</evidence>
<dbReference type="InterPro" id="IPR005135">
    <property type="entry name" value="Endo/exonuclease/phosphatase"/>
</dbReference>
<dbReference type="GO" id="GO:0004519">
    <property type="term" value="F:endonuclease activity"/>
    <property type="evidence" value="ECO:0007669"/>
    <property type="project" value="UniProtKB-KW"/>
</dbReference>
<gene>
    <name evidence="2" type="ORF">KX928_17180</name>
</gene>
<keyword evidence="3" id="KW-1185">Reference proteome</keyword>
<keyword evidence="2" id="KW-0540">Nuclease</keyword>
<keyword evidence="2" id="KW-0378">Hydrolase</keyword>
<protein>
    <submittedName>
        <fullName evidence="2">Endonuclease/exonuclease/phosphatase family protein</fullName>
    </submittedName>
</protein>
<feature type="domain" description="Endonuclease/exonuclease/phosphatase" evidence="1">
    <location>
        <begin position="102"/>
        <end position="307"/>
    </location>
</feature>
<sequence>MLNWVFWGVALVLAIITLLPLTNSVTWWVRMWDFPRVHIAGVALLALSACLPSKISLKPLLATVLVAVMVYQGVQIFPYTPLARTEIEIASAPSPSEEVSLLSVNVLMENARHHELIAILEREDPDVLLLMETDETWNAALSEVLGRYPTVKSHIADDHYGLIFATRLETSRVELLWPVADDTPAVRAVMASPGGTALNFIGLHPRPPVPGNTTAVRDKQIKDAALMTQSSERPTIVMGDFNDVAWSWTTRRFKRYGNLLEPRIGRGMIASFHADYPFIRLPIDQLFITKDVGLVSFRRLEKFGSDHFPIAATVFLSQEAQAGNGE</sequence>
<comment type="caution">
    <text evidence="2">The sequence shown here is derived from an EMBL/GenBank/DDBJ whole genome shotgun (WGS) entry which is preliminary data.</text>
</comment>